<keyword evidence="1" id="KW-0489">Methyltransferase</keyword>
<protein>
    <submittedName>
        <fullName evidence="1">Modification methylase Sau96I</fullName>
    </submittedName>
</protein>
<keyword evidence="1" id="KW-0808">Transferase</keyword>
<reference evidence="1 2" key="1">
    <citation type="submission" date="2019-12" db="EMBL/GenBank/DDBJ databases">
        <title>Microbes associate with the intestines of laboratory mice.</title>
        <authorList>
            <person name="Navarre W."/>
            <person name="Wong E."/>
        </authorList>
    </citation>
    <scope>NUCLEOTIDE SEQUENCE [LARGE SCALE GENOMIC DNA]</scope>
    <source>
        <strain evidence="1 2">NM51_B2-22</strain>
    </source>
</reference>
<comment type="caution">
    <text evidence="1">The sequence shown here is derived from an EMBL/GenBank/DDBJ whole genome shotgun (WGS) entry which is preliminary data.</text>
</comment>
<evidence type="ECO:0000313" key="1">
    <source>
        <dbReference type="EMBL" id="MVX58358.1"/>
    </source>
</evidence>
<name>A0A7X3KC93_9STRE</name>
<evidence type="ECO:0000313" key="2">
    <source>
        <dbReference type="Proteomes" id="UP000461595"/>
    </source>
</evidence>
<accession>A0A7X3KC93</accession>
<proteinExistence type="predicted"/>
<sequence length="167" mass="19829">MDLDDLYNQLVASEPIGFIDPFNDLGEFDYIQMKFMDPANSLVNKYSGKPYNAMWIQKIEEMRLLFIAYQKALHSHDQKVNFQRRIVYESNDHLDAIVRTYLELGFNFKEIESRVSISYRQLRRGWKRSDYVKMSQPEFYSKIDLSQGQYIPHDRIPESLGAPERLC</sequence>
<dbReference type="GO" id="GO:0032259">
    <property type="term" value="P:methylation"/>
    <property type="evidence" value="ECO:0007669"/>
    <property type="project" value="UniProtKB-KW"/>
</dbReference>
<dbReference type="OrthoDB" id="2229285at2"/>
<dbReference type="AlphaFoldDB" id="A0A7X3KC93"/>
<dbReference type="EMBL" id="WSRS01000008">
    <property type="protein sequence ID" value="MVX58358.1"/>
    <property type="molecule type" value="Genomic_DNA"/>
</dbReference>
<dbReference type="GO" id="GO:0008168">
    <property type="term" value="F:methyltransferase activity"/>
    <property type="evidence" value="ECO:0007669"/>
    <property type="project" value="UniProtKB-KW"/>
</dbReference>
<organism evidence="1 2">
    <name type="scientific">Streptococcus danieliae</name>
    <dbReference type="NCBI Taxonomy" id="747656"/>
    <lineage>
        <taxon>Bacteria</taxon>
        <taxon>Bacillati</taxon>
        <taxon>Bacillota</taxon>
        <taxon>Bacilli</taxon>
        <taxon>Lactobacillales</taxon>
        <taxon>Streptococcaceae</taxon>
        <taxon>Streptococcus</taxon>
    </lineage>
</organism>
<dbReference type="Proteomes" id="UP000461595">
    <property type="component" value="Unassembled WGS sequence"/>
</dbReference>
<gene>
    <name evidence="1" type="ORF">E5983_01650</name>
</gene>